<evidence type="ECO:0000256" key="6">
    <source>
        <dbReference type="ARBA" id="ARBA00023002"/>
    </source>
</evidence>
<organism evidence="10 11">
    <name type="scientific">Candidatus Schekmanbacteria bacterium RBG_16_38_10</name>
    <dbReference type="NCBI Taxonomy" id="1817879"/>
    <lineage>
        <taxon>Bacteria</taxon>
        <taxon>Candidatus Schekmaniibacteriota</taxon>
    </lineage>
</organism>
<dbReference type="GO" id="GO:0016491">
    <property type="term" value="F:oxidoreductase activity"/>
    <property type="evidence" value="ECO:0007669"/>
    <property type="project" value="UniProtKB-KW"/>
</dbReference>
<dbReference type="InterPro" id="IPR036188">
    <property type="entry name" value="FAD/NAD-bd_sf"/>
</dbReference>
<protein>
    <recommendedName>
        <fullName evidence="9">4Fe-4S ferredoxin-type domain-containing protein</fullName>
    </recommendedName>
</protein>
<dbReference type="GO" id="GO:0051539">
    <property type="term" value="F:4 iron, 4 sulfur cluster binding"/>
    <property type="evidence" value="ECO:0007669"/>
    <property type="project" value="UniProtKB-KW"/>
</dbReference>
<comment type="caution">
    <text evidence="10">The sequence shown here is derived from an EMBL/GenBank/DDBJ whole genome shotgun (WGS) entry which is preliminary data.</text>
</comment>
<keyword evidence="5" id="KW-0274">FAD</keyword>
<dbReference type="SUPFAM" id="SSF51971">
    <property type="entry name" value="Nucleotide-binding domain"/>
    <property type="match status" value="1"/>
</dbReference>
<evidence type="ECO:0000256" key="4">
    <source>
        <dbReference type="ARBA" id="ARBA00022723"/>
    </source>
</evidence>
<evidence type="ECO:0000259" key="9">
    <source>
        <dbReference type="PROSITE" id="PS51379"/>
    </source>
</evidence>
<name>A0A1F7RV07_9BACT</name>
<dbReference type="PROSITE" id="PS51379">
    <property type="entry name" value="4FE4S_FER_2"/>
    <property type="match status" value="2"/>
</dbReference>
<keyword evidence="5" id="KW-0285">Flavoprotein</keyword>
<feature type="domain" description="4Fe-4S ferredoxin-type" evidence="9">
    <location>
        <begin position="828"/>
        <end position="857"/>
    </location>
</feature>
<keyword evidence="6" id="KW-0560">Oxidoreductase</keyword>
<keyword evidence="4" id="KW-0479">Metal-binding</keyword>
<keyword evidence="3" id="KW-0004">4Fe-4S</keyword>
<evidence type="ECO:0000313" key="11">
    <source>
        <dbReference type="Proteomes" id="UP000178797"/>
    </source>
</evidence>
<proteinExistence type="inferred from homology"/>
<dbReference type="SUPFAM" id="SSF54862">
    <property type="entry name" value="4Fe-4S ferredoxins"/>
    <property type="match status" value="1"/>
</dbReference>
<dbReference type="Proteomes" id="UP000178797">
    <property type="component" value="Unassembled WGS sequence"/>
</dbReference>
<dbReference type="Pfam" id="PF07992">
    <property type="entry name" value="Pyr_redox_2"/>
    <property type="match status" value="1"/>
</dbReference>
<sequence>LPKAISHELDFDRVVDLQVGSVILAPGFDLFDPDLKGEFGHNRFPNVLSSLEFERILSASGPYLGKILRPSDKEAPKKIAWIQCVGSRDTERDYCSSVCCMYATKQAILVKEHVPKVECQIFFIDLRAHGKGFDDYCERAEKSGVVYTRCRPSSVKEIPATKSLNVQYQEETGKILSKDFDLVILSCGIVPRKDVKELSDKFGIELEKFNFCSSSKWQPLETNREGVYACGPFLEPKDIPETVIQASGAASKSIELLAEERNTLIREKEYPPETDVSKEAPRIGVFVCRCGTNIGGVIDVPSVVEYVKKLPSVVFAEENLYTCGADTIERIKQKIKEENLNRVVVTSCTPRTHEPLFQEALKEAGLNPFLFEMANIRDQCAWVHMHESDKALKKAKSLAHMAISRAKFINPLYKLSLEIKKESLVIGGGVSGMVTSLSLANQGFKVNLVEKGGELGGNLRNIKYTIEGEDPEKFLGELIEKVESNKNINIFLNSQVESFSGFVGNFKAKVNSYGNGGEKEIECGVVVVATGGEEYKGSEFEYGKDERVITQLELENKLYRSDDKIKNAKEIVMIQCAGSRNNERPYCSRVCCTEAIKNALKIKEINPEARIAILYRDIRTYGLKEGYYTKAREMGILFIRYEKEKPPVVRVAPQQSAFSFQQSNPHTPPFVKGGKGGLVSESLNSSSLQDSKLQVQVFDPIMREEIEFNPDLVVLSMATVPHPDNQKLAPLLKVPLTKENFFLEAHMKLRPVDFASEGIFLCGIAQYPKFIEESIAQAEAVASRANTILSKNELSVGGAVAVVNEDLCATCLTCVRTCPYHVPKILDRVAHIEVAQCQGCGVCASECPNKAIQLLHYTDE</sequence>
<gene>
    <name evidence="10" type="ORF">A2W05_08960</name>
</gene>
<feature type="domain" description="4Fe-4S ferredoxin-type" evidence="9">
    <location>
        <begin position="799"/>
        <end position="827"/>
    </location>
</feature>
<dbReference type="Gene3D" id="3.30.70.20">
    <property type="match status" value="1"/>
</dbReference>
<reference evidence="10 11" key="1">
    <citation type="journal article" date="2016" name="Nat. Commun.">
        <title>Thousands of microbial genomes shed light on interconnected biogeochemical processes in an aquifer system.</title>
        <authorList>
            <person name="Anantharaman K."/>
            <person name="Brown C.T."/>
            <person name="Hug L.A."/>
            <person name="Sharon I."/>
            <person name="Castelle C.J."/>
            <person name="Probst A.J."/>
            <person name="Thomas B.C."/>
            <person name="Singh A."/>
            <person name="Wilkins M.J."/>
            <person name="Karaoz U."/>
            <person name="Brodie E.L."/>
            <person name="Williams K.H."/>
            <person name="Hubbard S.S."/>
            <person name="Banfield J.F."/>
        </authorList>
    </citation>
    <scope>NUCLEOTIDE SEQUENCE [LARGE SCALE GENOMIC DNA]</scope>
</reference>
<dbReference type="EMBL" id="MGDE01000139">
    <property type="protein sequence ID" value="OGL45396.1"/>
    <property type="molecule type" value="Genomic_DNA"/>
</dbReference>
<evidence type="ECO:0000256" key="3">
    <source>
        <dbReference type="ARBA" id="ARBA00022485"/>
    </source>
</evidence>
<dbReference type="InterPro" id="IPR017900">
    <property type="entry name" value="4Fe4S_Fe_S_CS"/>
</dbReference>
<dbReference type="PANTHER" id="PTHR43498:SF1">
    <property type="entry name" value="COB--COM HETERODISULFIDE REDUCTASE IRON-SULFUR SUBUNIT A"/>
    <property type="match status" value="1"/>
</dbReference>
<evidence type="ECO:0000256" key="5">
    <source>
        <dbReference type="ARBA" id="ARBA00022827"/>
    </source>
</evidence>
<comment type="cofactor">
    <cofactor evidence="1">
        <name>FAD</name>
        <dbReference type="ChEBI" id="CHEBI:57692"/>
    </cofactor>
</comment>
<dbReference type="Pfam" id="PF13237">
    <property type="entry name" value="Fer4_10"/>
    <property type="match status" value="1"/>
</dbReference>
<evidence type="ECO:0000313" key="10">
    <source>
        <dbReference type="EMBL" id="OGL45396.1"/>
    </source>
</evidence>
<dbReference type="Gene3D" id="3.50.50.60">
    <property type="entry name" value="FAD/NAD(P)-binding domain"/>
    <property type="match status" value="1"/>
</dbReference>
<evidence type="ECO:0000256" key="7">
    <source>
        <dbReference type="ARBA" id="ARBA00023004"/>
    </source>
</evidence>
<dbReference type="GO" id="GO:0046872">
    <property type="term" value="F:metal ion binding"/>
    <property type="evidence" value="ECO:0007669"/>
    <property type="project" value="UniProtKB-KW"/>
</dbReference>
<dbReference type="PROSITE" id="PS00198">
    <property type="entry name" value="4FE4S_FER_1"/>
    <property type="match status" value="2"/>
</dbReference>
<dbReference type="InterPro" id="IPR023753">
    <property type="entry name" value="FAD/NAD-binding_dom"/>
</dbReference>
<dbReference type="InterPro" id="IPR017896">
    <property type="entry name" value="4Fe4S_Fe-S-bd"/>
</dbReference>
<dbReference type="SUPFAM" id="SSF51905">
    <property type="entry name" value="FAD/NAD(P)-binding domain"/>
    <property type="match status" value="1"/>
</dbReference>
<dbReference type="InterPro" id="IPR039650">
    <property type="entry name" value="HdrA-like"/>
</dbReference>
<keyword evidence="8" id="KW-0411">Iron-sulfur</keyword>
<evidence type="ECO:0000256" key="2">
    <source>
        <dbReference type="ARBA" id="ARBA00006561"/>
    </source>
</evidence>
<dbReference type="AlphaFoldDB" id="A0A1F7RV07"/>
<keyword evidence="7" id="KW-0408">Iron</keyword>
<evidence type="ECO:0000256" key="1">
    <source>
        <dbReference type="ARBA" id="ARBA00001974"/>
    </source>
</evidence>
<comment type="similarity">
    <text evidence="2">Belongs to the HdrA family.</text>
</comment>
<feature type="non-terminal residue" evidence="10">
    <location>
        <position position="1"/>
    </location>
</feature>
<evidence type="ECO:0000256" key="8">
    <source>
        <dbReference type="ARBA" id="ARBA00023014"/>
    </source>
</evidence>
<dbReference type="PANTHER" id="PTHR43498">
    <property type="entry name" value="FERREDOXIN:COB-COM HETERODISULFIDE REDUCTASE SUBUNIT A"/>
    <property type="match status" value="1"/>
</dbReference>
<accession>A0A1F7RV07</accession>
<feature type="non-terminal residue" evidence="10">
    <location>
        <position position="860"/>
    </location>
</feature>